<feature type="domain" description="Exocyst complex subunit Exo70 C-terminal" evidence="5">
    <location>
        <begin position="248"/>
        <end position="392"/>
    </location>
</feature>
<organism evidence="6 7">
    <name type="scientific">Hydnum rufescens UP504</name>
    <dbReference type="NCBI Taxonomy" id="1448309"/>
    <lineage>
        <taxon>Eukaryota</taxon>
        <taxon>Fungi</taxon>
        <taxon>Dikarya</taxon>
        <taxon>Basidiomycota</taxon>
        <taxon>Agaricomycotina</taxon>
        <taxon>Agaricomycetes</taxon>
        <taxon>Cantharellales</taxon>
        <taxon>Hydnaceae</taxon>
        <taxon>Hydnum</taxon>
    </lineage>
</organism>
<keyword evidence="4" id="KW-0653">Protein transport</keyword>
<comment type="function">
    <text evidence="4">Involved in the secretory pathway as part of the exocyst complex which tethers secretory vesicles to the sites of exocytosis. Also plays a role in the assembly of the exocyst.</text>
</comment>
<dbReference type="InterPro" id="IPR016159">
    <property type="entry name" value="Cullin_repeat-like_dom_sf"/>
</dbReference>
<keyword evidence="7" id="KW-1185">Reference proteome</keyword>
<dbReference type="GO" id="GO:0000145">
    <property type="term" value="C:exocyst"/>
    <property type="evidence" value="ECO:0007669"/>
    <property type="project" value="InterPro"/>
</dbReference>
<dbReference type="OrthoDB" id="1922221at2759"/>
<evidence type="ECO:0000256" key="1">
    <source>
        <dbReference type="ARBA" id="ARBA00006756"/>
    </source>
</evidence>
<evidence type="ECO:0000256" key="3">
    <source>
        <dbReference type="ARBA" id="ARBA00022483"/>
    </source>
</evidence>
<comment type="caution">
    <text evidence="6">The sequence shown here is derived from an EMBL/GenBank/DDBJ whole genome shotgun (WGS) entry which is preliminary data.</text>
</comment>
<dbReference type="InterPro" id="IPR004140">
    <property type="entry name" value="Exo70"/>
</dbReference>
<dbReference type="GO" id="GO:0005935">
    <property type="term" value="C:cellular bud neck"/>
    <property type="evidence" value="ECO:0007669"/>
    <property type="project" value="UniProtKB-SubCell"/>
</dbReference>
<sequence length="511" mass="55956">MEDEAADIALLEQHLNKSTQLSTRMTSILHKFDSRLVKLEKSILPLHKSTQSLTRVVDNIDKTLHSIQMLANDRDNVVVEEALILKGCFAQARLAESGAKKLAQLFTKKIAEASSSVVPLVTSLRALPVPSSHPSHPAARDIFKMLEEAQQGYADMRGGWAKRCLEPGTRRIMAAAEKDTGTVDGGRDFGLWVEGMLALAEAEYSVLLELVPLQTPQAIASTYATLTTPLINLLDAGTTRCDNDPVGNRTNWLRAYTSMRAICLRSFPELIADIKTAGQLQVGTSGKPVEIGFGIAPITASTVGFLTKLPAVQDAVIASLKVLGDGNWNMGAASGNMRRIGDPSNEADERAILESFTHDVISHLLTTITTLTKTQKQLALSSIFLINNVSHLRLHLILAPSTPATYLESNFTALVSCLSEDKAQSGLGSNKQGVKEKALRFFDSLEDIIERHRFATVLAEDDEGRERLADDVVKLVVPVFSSFLAKHREKEFSRNIKASPEEVERQLRSCY</sequence>
<comment type="similarity">
    <text evidence="1 4">Belongs to the EXO70 family.</text>
</comment>
<protein>
    <recommendedName>
        <fullName evidence="4">Exocyst complex protein EXO70</fullName>
    </recommendedName>
</protein>
<dbReference type="InterPro" id="IPR046364">
    <property type="entry name" value="Exo70_C"/>
</dbReference>
<gene>
    <name evidence="6" type="ORF">BS47DRAFT_1371949</name>
</gene>
<evidence type="ECO:0000259" key="5">
    <source>
        <dbReference type="Pfam" id="PF03081"/>
    </source>
</evidence>
<accession>A0A9P6B1M2</accession>
<reference evidence="6" key="1">
    <citation type="journal article" date="2020" name="Nat. Commun.">
        <title>Large-scale genome sequencing of mycorrhizal fungi provides insights into the early evolution of symbiotic traits.</title>
        <authorList>
            <person name="Miyauchi S."/>
            <person name="Kiss E."/>
            <person name="Kuo A."/>
            <person name="Drula E."/>
            <person name="Kohler A."/>
            <person name="Sanchez-Garcia M."/>
            <person name="Morin E."/>
            <person name="Andreopoulos B."/>
            <person name="Barry K.W."/>
            <person name="Bonito G."/>
            <person name="Buee M."/>
            <person name="Carver A."/>
            <person name="Chen C."/>
            <person name="Cichocki N."/>
            <person name="Clum A."/>
            <person name="Culley D."/>
            <person name="Crous P.W."/>
            <person name="Fauchery L."/>
            <person name="Girlanda M."/>
            <person name="Hayes R.D."/>
            <person name="Keri Z."/>
            <person name="LaButti K."/>
            <person name="Lipzen A."/>
            <person name="Lombard V."/>
            <person name="Magnuson J."/>
            <person name="Maillard F."/>
            <person name="Murat C."/>
            <person name="Nolan M."/>
            <person name="Ohm R.A."/>
            <person name="Pangilinan J."/>
            <person name="Pereira M.F."/>
            <person name="Perotto S."/>
            <person name="Peter M."/>
            <person name="Pfister S."/>
            <person name="Riley R."/>
            <person name="Sitrit Y."/>
            <person name="Stielow J.B."/>
            <person name="Szollosi G."/>
            <person name="Zifcakova L."/>
            <person name="Stursova M."/>
            <person name="Spatafora J.W."/>
            <person name="Tedersoo L."/>
            <person name="Vaario L.M."/>
            <person name="Yamada A."/>
            <person name="Yan M."/>
            <person name="Wang P."/>
            <person name="Xu J."/>
            <person name="Bruns T."/>
            <person name="Baldrian P."/>
            <person name="Vilgalys R."/>
            <person name="Dunand C."/>
            <person name="Henrissat B."/>
            <person name="Grigoriev I.V."/>
            <person name="Hibbett D."/>
            <person name="Nagy L.G."/>
            <person name="Martin F.M."/>
        </authorList>
    </citation>
    <scope>NUCLEOTIDE SEQUENCE</scope>
    <source>
        <strain evidence="6">UP504</strain>
    </source>
</reference>
<dbReference type="EMBL" id="MU128947">
    <property type="protein sequence ID" value="KAF9515702.1"/>
    <property type="molecule type" value="Genomic_DNA"/>
</dbReference>
<dbReference type="AlphaFoldDB" id="A0A9P6B1M2"/>
<keyword evidence="2 4" id="KW-0813">Transport</keyword>
<dbReference type="GO" id="GO:0006887">
    <property type="term" value="P:exocytosis"/>
    <property type="evidence" value="ECO:0007669"/>
    <property type="project" value="UniProtKB-KW"/>
</dbReference>
<evidence type="ECO:0000313" key="7">
    <source>
        <dbReference type="Proteomes" id="UP000886523"/>
    </source>
</evidence>
<dbReference type="GO" id="GO:0005546">
    <property type="term" value="F:phosphatidylinositol-4,5-bisphosphate binding"/>
    <property type="evidence" value="ECO:0007669"/>
    <property type="project" value="InterPro"/>
</dbReference>
<keyword evidence="3 4" id="KW-0268">Exocytosis</keyword>
<feature type="domain" description="Exocyst complex subunit Exo70 C-terminal" evidence="5">
    <location>
        <begin position="405"/>
        <end position="508"/>
    </location>
</feature>
<dbReference type="PANTHER" id="PTHR12542">
    <property type="entry name" value="EXOCYST COMPLEX PROTEIN EXO70"/>
    <property type="match status" value="1"/>
</dbReference>
<dbReference type="SUPFAM" id="SSF74788">
    <property type="entry name" value="Cullin repeat-like"/>
    <property type="match status" value="1"/>
</dbReference>
<comment type="subcellular location">
    <subcellularLocation>
        <location evidence="4">Bud</location>
    </subcellularLocation>
    <subcellularLocation>
        <location evidence="4">Bud neck</location>
    </subcellularLocation>
</comment>
<dbReference type="Proteomes" id="UP000886523">
    <property type="component" value="Unassembled WGS sequence"/>
</dbReference>
<dbReference type="Pfam" id="PF03081">
    <property type="entry name" value="Exo70_C"/>
    <property type="match status" value="2"/>
</dbReference>
<evidence type="ECO:0000256" key="4">
    <source>
        <dbReference type="RuleBase" id="RU365026"/>
    </source>
</evidence>
<dbReference type="Gene3D" id="1.20.1280.170">
    <property type="entry name" value="Exocyst complex component Exo70"/>
    <property type="match status" value="2"/>
</dbReference>
<proteinExistence type="inferred from homology"/>
<dbReference type="PANTHER" id="PTHR12542:SF41">
    <property type="entry name" value="EXOCYST COMPLEX COMPONENT 7"/>
    <property type="match status" value="1"/>
</dbReference>
<evidence type="ECO:0000256" key="2">
    <source>
        <dbReference type="ARBA" id="ARBA00022448"/>
    </source>
</evidence>
<name>A0A9P6B1M2_9AGAM</name>
<dbReference type="GO" id="GO:0015031">
    <property type="term" value="P:protein transport"/>
    <property type="evidence" value="ECO:0007669"/>
    <property type="project" value="UniProtKB-KW"/>
</dbReference>
<evidence type="ECO:0000313" key="6">
    <source>
        <dbReference type="EMBL" id="KAF9515702.1"/>
    </source>
</evidence>